<organism evidence="12">
    <name type="scientific">Blastobotrys adeninivorans</name>
    <name type="common">Yeast</name>
    <name type="synonym">Arxula adeninivorans</name>
    <dbReference type="NCBI Taxonomy" id="409370"/>
    <lineage>
        <taxon>Eukaryota</taxon>
        <taxon>Fungi</taxon>
        <taxon>Dikarya</taxon>
        <taxon>Ascomycota</taxon>
        <taxon>Saccharomycotina</taxon>
        <taxon>Dipodascomycetes</taxon>
        <taxon>Dipodascales</taxon>
        <taxon>Trichomonascaceae</taxon>
        <taxon>Blastobotrys</taxon>
    </lineage>
</organism>
<comment type="similarity">
    <text evidence="3 9">Belongs to the snRNP core protein family.</text>
</comment>
<evidence type="ECO:0000256" key="10">
    <source>
        <dbReference type="SAM" id="MobiDB-lite"/>
    </source>
</evidence>
<reference evidence="12" key="2">
    <citation type="submission" date="2014-06" db="EMBL/GenBank/DDBJ databases">
        <title>The complete genome of Blastobotrys (Arxula) adeninivorans LS3 - a yeast of biotechnological interest.</title>
        <authorList>
            <person name="Kunze G."/>
            <person name="Gaillardin C."/>
            <person name="Czernicka M."/>
            <person name="Durrens P."/>
            <person name="Martin T."/>
            <person name="Boer E."/>
            <person name="Gabaldon T."/>
            <person name="Cruz J."/>
            <person name="Talla E."/>
            <person name="Marck C."/>
            <person name="Goffeau A."/>
            <person name="Barbe V."/>
            <person name="Baret P."/>
            <person name="Baronian K."/>
            <person name="Beier S."/>
            <person name="Bleykasten C."/>
            <person name="Bode R."/>
            <person name="Casaregola S."/>
            <person name="Despons L."/>
            <person name="Fairhead C."/>
            <person name="Giersberg M."/>
            <person name="Gierski P."/>
            <person name="Hahnel U."/>
            <person name="Hartmann A."/>
            <person name="Jankowska D."/>
            <person name="Jubin C."/>
            <person name="Jung P."/>
            <person name="Lafontaine I."/>
            <person name="Leh-Louis V."/>
            <person name="Lemaire M."/>
            <person name="Marcet-Houben M."/>
            <person name="Mascher M."/>
            <person name="Morel G."/>
            <person name="Richard G.-F."/>
            <person name="Riechen J."/>
            <person name="Sacerdot C."/>
            <person name="Sarkar A."/>
            <person name="Savel G."/>
            <person name="Schacherer J."/>
            <person name="Sherman D."/>
            <person name="Straub M.-L."/>
            <person name="Stein N."/>
            <person name="Thierry A."/>
            <person name="Trautwein-Schult A."/>
            <person name="Westhof E."/>
            <person name="Worch S."/>
            <person name="Dujon B."/>
            <person name="Souciet J.-L."/>
            <person name="Wincker P."/>
            <person name="Scholz U."/>
            <person name="Neuveglise N."/>
        </authorList>
    </citation>
    <scope>NUCLEOTIDE SEQUENCE</scope>
    <source>
        <strain evidence="12">LS3</strain>
    </source>
</reference>
<evidence type="ECO:0000256" key="3">
    <source>
        <dbReference type="ARBA" id="ARBA00008146"/>
    </source>
</evidence>
<evidence type="ECO:0000256" key="5">
    <source>
        <dbReference type="ARBA" id="ARBA00022664"/>
    </source>
</evidence>
<dbReference type="FunFam" id="2.30.30.100:FF:000002">
    <property type="entry name" value="Small nuclear ribonucleoprotein Sm D3"/>
    <property type="match status" value="1"/>
</dbReference>
<dbReference type="InterPro" id="IPR001163">
    <property type="entry name" value="Sm_dom_euk/arc"/>
</dbReference>
<protein>
    <recommendedName>
        <fullName evidence="9">Small nuclear ribonucleoprotein Sm D3</fullName>
        <shortName evidence="9">Sm-D3</shortName>
    </recommendedName>
    <alternativeName>
        <fullName evidence="9">snRNP core protein D3</fullName>
    </alternativeName>
</protein>
<evidence type="ECO:0000256" key="4">
    <source>
        <dbReference type="ARBA" id="ARBA00022490"/>
    </source>
</evidence>
<name>A0A060T2D4_BLAAD</name>
<dbReference type="GO" id="GO:0005681">
    <property type="term" value="C:spliceosomal complex"/>
    <property type="evidence" value="ECO:0007669"/>
    <property type="project" value="InterPro"/>
</dbReference>
<feature type="compositionally biased region" description="Gly residues" evidence="10">
    <location>
        <begin position="102"/>
        <end position="112"/>
    </location>
</feature>
<gene>
    <name evidence="12" type="ORF">GNLVRS02_ARAD1C30668g</name>
</gene>
<evidence type="ECO:0000256" key="8">
    <source>
        <dbReference type="ARBA" id="ARBA00023274"/>
    </source>
</evidence>
<dbReference type="InterPro" id="IPR010920">
    <property type="entry name" value="LSM_dom_sf"/>
</dbReference>
<dbReference type="GO" id="GO:0000387">
    <property type="term" value="P:spliceosomal snRNP assembly"/>
    <property type="evidence" value="ECO:0007669"/>
    <property type="project" value="UniProtKB-UniRule"/>
</dbReference>
<dbReference type="SUPFAM" id="SSF50182">
    <property type="entry name" value="Sm-like ribonucleoproteins"/>
    <property type="match status" value="1"/>
</dbReference>
<evidence type="ECO:0000259" key="11">
    <source>
        <dbReference type="PROSITE" id="PS52002"/>
    </source>
</evidence>
<dbReference type="SMART" id="SM00651">
    <property type="entry name" value="Sm"/>
    <property type="match status" value="1"/>
</dbReference>
<reference evidence="12" key="1">
    <citation type="submission" date="2014-02" db="EMBL/GenBank/DDBJ databases">
        <authorList>
            <person name="Genoscope - CEA"/>
        </authorList>
    </citation>
    <scope>NUCLEOTIDE SEQUENCE</scope>
    <source>
        <strain evidence="12">LS3</strain>
    </source>
</reference>
<evidence type="ECO:0000256" key="1">
    <source>
        <dbReference type="ARBA" id="ARBA00004123"/>
    </source>
</evidence>
<keyword evidence="7 9" id="KW-0539">Nucleus</keyword>
<dbReference type="GO" id="GO:0003723">
    <property type="term" value="F:RNA binding"/>
    <property type="evidence" value="ECO:0007669"/>
    <property type="project" value="InterPro"/>
</dbReference>
<feature type="domain" description="Sm" evidence="11">
    <location>
        <begin position="7"/>
        <end position="79"/>
    </location>
</feature>
<keyword evidence="6 9" id="KW-0508">mRNA splicing</keyword>
<dbReference type="PROSITE" id="PS52002">
    <property type="entry name" value="SM"/>
    <property type="match status" value="1"/>
</dbReference>
<accession>A0A060T2D4</accession>
<dbReference type="GO" id="GO:0005829">
    <property type="term" value="C:cytosol"/>
    <property type="evidence" value="ECO:0007669"/>
    <property type="project" value="UniProtKB-SubCell"/>
</dbReference>
<dbReference type="InterPro" id="IPR034099">
    <property type="entry name" value="SmD3"/>
</dbReference>
<evidence type="ECO:0000256" key="2">
    <source>
        <dbReference type="ARBA" id="ARBA00004514"/>
    </source>
</evidence>
<sequence>MSSSVGIPIKLLNEAQGHVVTVELSSGQTYRGKLLEIEDNMNVQLKDITVTNRDGKVSHLDQVFVRGSHVRLFIVPDMLKHAPMFRPQTLAKTRAQNTLPRGRGGGRGGRRR</sequence>
<keyword evidence="8 9" id="KW-0687">Ribonucleoprotein</keyword>
<keyword evidence="4" id="KW-0963">Cytoplasm</keyword>
<keyword evidence="5 9" id="KW-0507">mRNA processing</keyword>
<dbReference type="Pfam" id="PF01423">
    <property type="entry name" value="LSM"/>
    <property type="match status" value="1"/>
</dbReference>
<comment type="subcellular location">
    <subcellularLocation>
        <location evidence="2">Cytoplasm</location>
        <location evidence="2">Cytosol</location>
    </subcellularLocation>
    <subcellularLocation>
        <location evidence="1 9">Nucleus</location>
    </subcellularLocation>
</comment>
<dbReference type="Gene3D" id="2.30.30.100">
    <property type="match status" value="1"/>
</dbReference>
<dbReference type="AlphaFoldDB" id="A0A060T2D4"/>
<dbReference type="PhylomeDB" id="A0A060T2D4"/>
<dbReference type="InterPro" id="IPR047575">
    <property type="entry name" value="Sm"/>
</dbReference>
<evidence type="ECO:0000256" key="7">
    <source>
        <dbReference type="ARBA" id="ARBA00023242"/>
    </source>
</evidence>
<evidence type="ECO:0000313" key="12">
    <source>
        <dbReference type="EMBL" id="CDP35235.1"/>
    </source>
</evidence>
<feature type="region of interest" description="Disordered" evidence="10">
    <location>
        <begin position="86"/>
        <end position="112"/>
    </location>
</feature>
<evidence type="ECO:0000256" key="9">
    <source>
        <dbReference type="RuleBase" id="RU365050"/>
    </source>
</evidence>
<proteinExistence type="inferred from homology"/>
<dbReference type="EMBL" id="HG937693">
    <property type="protein sequence ID" value="CDP35235.1"/>
    <property type="molecule type" value="Genomic_DNA"/>
</dbReference>
<dbReference type="CDD" id="cd01721">
    <property type="entry name" value="Sm_D3"/>
    <property type="match status" value="1"/>
</dbReference>
<feature type="compositionally biased region" description="Polar residues" evidence="10">
    <location>
        <begin position="90"/>
        <end position="99"/>
    </location>
</feature>
<dbReference type="PANTHER" id="PTHR23338">
    <property type="entry name" value="SMALL NUCLEAR RIBONUCLEOPROTEIN SM"/>
    <property type="match status" value="1"/>
</dbReference>
<evidence type="ECO:0000256" key="6">
    <source>
        <dbReference type="ARBA" id="ARBA00023187"/>
    </source>
</evidence>
<dbReference type="GO" id="GO:0005685">
    <property type="term" value="C:U1 snRNP"/>
    <property type="evidence" value="ECO:0007669"/>
    <property type="project" value="UniProtKB-ARBA"/>
</dbReference>
<dbReference type="InterPro" id="IPR027141">
    <property type="entry name" value="LSm4/Sm_D1/D3"/>
</dbReference>